<dbReference type="RefSeq" id="XP_028531127.1">
    <property type="nucleotide sequence ID" value="XM_028675279.1"/>
</dbReference>
<dbReference type="KEGG" id="prel:PRELSG_0024900"/>
<dbReference type="GeneID" id="39734175"/>
<evidence type="ECO:0000313" key="3">
    <source>
        <dbReference type="Proteomes" id="UP000220158"/>
    </source>
</evidence>
<gene>
    <name evidence="2" type="ORF">PRELSG_0024900</name>
</gene>
<protein>
    <submittedName>
        <fullName evidence="2">Surface-associated interspersed protein (SURFIN)</fullName>
    </submittedName>
</protein>
<dbReference type="EMBL" id="CVMU01000181">
    <property type="protein sequence ID" value="CRG84689.1"/>
    <property type="molecule type" value="Genomic_DNA"/>
</dbReference>
<dbReference type="OMA" id="EREFMKE"/>
<keyword evidence="3" id="KW-1185">Reference proteome</keyword>
<feature type="non-terminal residue" evidence="2">
    <location>
        <position position="1"/>
    </location>
</feature>
<evidence type="ECO:0000256" key="1">
    <source>
        <dbReference type="SAM" id="MobiDB-lite"/>
    </source>
</evidence>
<name>A0A1J1GK55_PLARL</name>
<dbReference type="Proteomes" id="UP000220158">
    <property type="component" value="Unassembled WGS sequence"/>
</dbReference>
<feature type="compositionally biased region" description="Basic and acidic residues" evidence="1">
    <location>
        <begin position="332"/>
        <end position="344"/>
    </location>
</feature>
<accession>A0A1J1GK55</accession>
<feature type="region of interest" description="Disordered" evidence="1">
    <location>
        <begin position="329"/>
        <end position="351"/>
    </location>
</feature>
<evidence type="ECO:0000313" key="2">
    <source>
        <dbReference type="EMBL" id="CRG84689.1"/>
    </source>
</evidence>
<sequence>MQDCKKEEWELNRVEFLEICLNEWLKNEEIIENIMDKEVILRKEKEKSNVELEKQKMLSKKWTERKIRLLEKWEKEEWFKNLKEEWRKEENMYAETKDKLEVMDRQDKIENDPILEKRKEIWKKWLQRQRETFMDYYREGWFKKLLEEYEKEEHEFIKDENGKNVEGKKKNLEIEIREVAIVGIRKDVNEKIKKERLISNMCAEIHMMVLDQCKKEEIESMTDEFLKSYIEQKKKHEGFLEQEMGNKKIDELEKEREMNIMIEKNKEKWECWKKEEWFQELKLNWKKEMIHMKEITDNIREKVINPMLETQIIEKQWQERQRNILKKWNKQNKNERSMKNKDKETIEDENDENDLKKWDITIL</sequence>
<proteinExistence type="predicted"/>
<organism evidence="2 3">
    <name type="scientific">Plasmodium relictum</name>
    <dbReference type="NCBI Taxonomy" id="85471"/>
    <lineage>
        <taxon>Eukaryota</taxon>
        <taxon>Sar</taxon>
        <taxon>Alveolata</taxon>
        <taxon>Apicomplexa</taxon>
        <taxon>Aconoidasida</taxon>
        <taxon>Haemosporida</taxon>
        <taxon>Plasmodiidae</taxon>
        <taxon>Plasmodium</taxon>
        <taxon>Plasmodium (Haemamoeba)</taxon>
    </lineage>
</organism>
<dbReference type="AlphaFoldDB" id="A0A1J1GK55"/>
<reference evidence="2 3" key="1">
    <citation type="submission" date="2015-04" db="EMBL/GenBank/DDBJ databases">
        <authorList>
            <consortium name="Pathogen Informatics"/>
        </authorList>
    </citation>
    <scope>NUCLEOTIDE SEQUENCE [LARGE SCALE GENOMIC DNA]</scope>
    <source>
        <strain evidence="2 3">SGS1</strain>
    </source>
</reference>
<dbReference type="VEuPathDB" id="PlasmoDB:PRELSG_0024900"/>